<dbReference type="Pfam" id="PF11807">
    <property type="entry name" value="UstYa"/>
    <property type="match status" value="1"/>
</dbReference>
<dbReference type="EMBL" id="JAACJL010000057">
    <property type="protein sequence ID" value="KAF4611622.1"/>
    <property type="molecule type" value="Genomic_DNA"/>
</dbReference>
<evidence type="ECO:0000313" key="5">
    <source>
        <dbReference type="Proteomes" id="UP000521872"/>
    </source>
</evidence>
<dbReference type="PANTHER" id="PTHR33365">
    <property type="entry name" value="YALI0B05434P"/>
    <property type="match status" value="1"/>
</dbReference>
<accession>A0A8H4VJ63</accession>
<evidence type="ECO:0000256" key="3">
    <source>
        <dbReference type="ARBA" id="ARBA00035112"/>
    </source>
</evidence>
<evidence type="ECO:0000313" key="4">
    <source>
        <dbReference type="EMBL" id="KAF4611622.1"/>
    </source>
</evidence>
<proteinExistence type="inferred from homology"/>
<sequence length="219" mass="25491">MLFTNLTKSPSKVLLLCAACTSILLTESLIEFIYLTIIRQFDLESGTEWWKQPSHGIVDRGDGYPETYTIPLDTVRLDVEESVHYMPEALQDWELLQAKASGSGYVRLGDSFRGFSLPMLHQMHCVDILREAVLTGNSVTTEHKEHCINYIRQWILCRADMTLERGDFAKRDFRLDREGASHKCRDWRSVYSSLESNWNTWVTYWQEHKLWQNYTGDSA</sequence>
<dbReference type="PANTHER" id="PTHR33365:SF11">
    <property type="entry name" value="TAT PATHWAY SIGNAL SEQUENCE"/>
    <property type="match status" value="1"/>
</dbReference>
<dbReference type="GO" id="GO:0016491">
    <property type="term" value="F:oxidoreductase activity"/>
    <property type="evidence" value="ECO:0007669"/>
    <property type="project" value="UniProtKB-KW"/>
</dbReference>
<comment type="pathway">
    <text evidence="1">Mycotoxin biosynthesis.</text>
</comment>
<dbReference type="AlphaFoldDB" id="A0A8H4VJ63"/>
<evidence type="ECO:0008006" key="6">
    <source>
        <dbReference type="Google" id="ProtNLM"/>
    </source>
</evidence>
<dbReference type="Proteomes" id="UP000521872">
    <property type="component" value="Unassembled WGS sequence"/>
</dbReference>
<evidence type="ECO:0000256" key="1">
    <source>
        <dbReference type="ARBA" id="ARBA00004685"/>
    </source>
</evidence>
<gene>
    <name evidence="4" type="ORF">D9613_003730</name>
</gene>
<comment type="caution">
    <text evidence="4">The sequence shown here is derived from an EMBL/GenBank/DDBJ whole genome shotgun (WGS) entry which is preliminary data.</text>
</comment>
<keyword evidence="2" id="KW-0560">Oxidoreductase</keyword>
<reference evidence="4 5" key="1">
    <citation type="submission" date="2019-12" db="EMBL/GenBank/DDBJ databases">
        <authorList>
            <person name="Floudas D."/>
            <person name="Bentzer J."/>
            <person name="Ahren D."/>
            <person name="Johansson T."/>
            <person name="Persson P."/>
            <person name="Tunlid A."/>
        </authorList>
    </citation>
    <scope>NUCLEOTIDE SEQUENCE [LARGE SCALE GENOMIC DNA]</scope>
    <source>
        <strain evidence="4 5">CBS 102.39</strain>
    </source>
</reference>
<dbReference type="InterPro" id="IPR021765">
    <property type="entry name" value="UstYa-like"/>
</dbReference>
<comment type="similarity">
    <text evidence="3">Belongs to the ustYa family.</text>
</comment>
<keyword evidence="5" id="KW-1185">Reference proteome</keyword>
<dbReference type="GO" id="GO:0043386">
    <property type="term" value="P:mycotoxin biosynthetic process"/>
    <property type="evidence" value="ECO:0007669"/>
    <property type="project" value="InterPro"/>
</dbReference>
<organism evidence="4 5">
    <name type="scientific">Agrocybe pediades</name>
    <dbReference type="NCBI Taxonomy" id="84607"/>
    <lineage>
        <taxon>Eukaryota</taxon>
        <taxon>Fungi</taxon>
        <taxon>Dikarya</taxon>
        <taxon>Basidiomycota</taxon>
        <taxon>Agaricomycotina</taxon>
        <taxon>Agaricomycetes</taxon>
        <taxon>Agaricomycetidae</taxon>
        <taxon>Agaricales</taxon>
        <taxon>Agaricineae</taxon>
        <taxon>Strophariaceae</taxon>
        <taxon>Agrocybe</taxon>
    </lineage>
</organism>
<evidence type="ECO:0000256" key="2">
    <source>
        <dbReference type="ARBA" id="ARBA00023002"/>
    </source>
</evidence>
<name>A0A8H4VJ63_9AGAR</name>
<protein>
    <recommendedName>
        <fullName evidence="6">Oxidase ustYa</fullName>
    </recommendedName>
</protein>